<comment type="caution">
    <text evidence="1">The sequence shown here is derived from an EMBL/GenBank/DDBJ whole genome shotgun (WGS) entry which is preliminary data.</text>
</comment>
<accession>A0ABD1E671</accession>
<reference evidence="1 2" key="1">
    <citation type="submission" date="2024-05" db="EMBL/GenBank/DDBJ databases">
        <title>Genetic variation in Jamaican populations of the coffee berry borer (Hypothenemus hampei).</title>
        <authorList>
            <person name="Errbii M."/>
            <person name="Myrie A."/>
        </authorList>
    </citation>
    <scope>NUCLEOTIDE SEQUENCE [LARGE SCALE GENOMIC DNA]</scope>
    <source>
        <strain evidence="1">JA-Hopewell-2020-01-JO</strain>
        <tissue evidence="1">Whole body</tissue>
    </source>
</reference>
<evidence type="ECO:0000313" key="1">
    <source>
        <dbReference type="EMBL" id="KAL1489422.1"/>
    </source>
</evidence>
<dbReference type="EMBL" id="JBDJPC010000012">
    <property type="protein sequence ID" value="KAL1489422.1"/>
    <property type="molecule type" value="Genomic_DNA"/>
</dbReference>
<dbReference type="AlphaFoldDB" id="A0ABD1E671"/>
<sequence>MYQIFNTNVTNLAEAIADPAFELDARRNPIITATITDYSPGNIPNIDNKDGTVGGLRELYPVNNLPPDEKSLSVFAEEFHIKINICCHNIRQYFKQNFELSFGRSHVDDLAQKVHLSTLDGFPYKSDSG</sequence>
<evidence type="ECO:0000313" key="2">
    <source>
        <dbReference type="Proteomes" id="UP001566132"/>
    </source>
</evidence>
<dbReference type="Proteomes" id="UP001566132">
    <property type="component" value="Unassembled WGS sequence"/>
</dbReference>
<proteinExistence type="predicted"/>
<organism evidence="1 2">
    <name type="scientific">Hypothenemus hampei</name>
    <name type="common">Coffee berry borer</name>
    <dbReference type="NCBI Taxonomy" id="57062"/>
    <lineage>
        <taxon>Eukaryota</taxon>
        <taxon>Metazoa</taxon>
        <taxon>Ecdysozoa</taxon>
        <taxon>Arthropoda</taxon>
        <taxon>Hexapoda</taxon>
        <taxon>Insecta</taxon>
        <taxon>Pterygota</taxon>
        <taxon>Neoptera</taxon>
        <taxon>Endopterygota</taxon>
        <taxon>Coleoptera</taxon>
        <taxon>Polyphaga</taxon>
        <taxon>Cucujiformia</taxon>
        <taxon>Curculionidae</taxon>
        <taxon>Scolytinae</taxon>
        <taxon>Hypothenemus</taxon>
    </lineage>
</organism>
<protein>
    <submittedName>
        <fullName evidence="1">Uncharacterized protein</fullName>
    </submittedName>
</protein>
<keyword evidence="2" id="KW-1185">Reference proteome</keyword>
<gene>
    <name evidence="1" type="ORF">ABEB36_014318</name>
</gene>
<name>A0ABD1E671_HYPHA</name>